<proteinExistence type="predicted"/>
<protein>
    <submittedName>
        <fullName evidence="1">Uncharacterized protein</fullName>
    </submittedName>
</protein>
<name>A0A0D6P318_9PROT</name>
<organism evidence="1 2">
    <name type="scientific">Acidisphaera rubrifaciens HS-AP3</name>
    <dbReference type="NCBI Taxonomy" id="1231350"/>
    <lineage>
        <taxon>Bacteria</taxon>
        <taxon>Pseudomonadati</taxon>
        <taxon>Pseudomonadota</taxon>
        <taxon>Alphaproteobacteria</taxon>
        <taxon>Acetobacterales</taxon>
        <taxon>Acetobacteraceae</taxon>
        <taxon>Acidisphaera</taxon>
    </lineage>
</organism>
<dbReference type="InterPro" id="IPR047975">
    <property type="entry name" value="Heme_bind_FMP"/>
</dbReference>
<dbReference type="OrthoDB" id="118689at2"/>
<accession>A0A0D6P318</accession>
<keyword evidence="2" id="KW-1185">Reference proteome</keyword>
<evidence type="ECO:0000313" key="2">
    <source>
        <dbReference type="Proteomes" id="UP000032680"/>
    </source>
</evidence>
<comment type="caution">
    <text evidence="1">The sequence shown here is derived from an EMBL/GenBank/DDBJ whole genome shotgun (WGS) entry which is preliminary data.</text>
</comment>
<dbReference type="RefSeq" id="WP_048859918.1">
    <property type="nucleotide sequence ID" value="NZ_BANB01000058.1"/>
</dbReference>
<dbReference type="Proteomes" id="UP000032680">
    <property type="component" value="Unassembled WGS sequence"/>
</dbReference>
<dbReference type="AlphaFoldDB" id="A0A0D6P318"/>
<evidence type="ECO:0000313" key="1">
    <source>
        <dbReference type="EMBL" id="GAN76135.1"/>
    </source>
</evidence>
<gene>
    <name evidence="1" type="ORF">Asru_0058_03</name>
</gene>
<reference evidence="1 2" key="1">
    <citation type="submission" date="2012-11" db="EMBL/GenBank/DDBJ databases">
        <title>Whole genome sequence of Acidisphaera rubrifaciens HS-AP3.</title>
        <authorList>
            <person name="Azuma Y."/>
            <person name="Higashiura N."/>
            <person name="Hirakawa H."/>
            <person name="Matsushita K."/>
        </authorList>
    </citation>
    <scope>NUCLEOTIDE SEQUENCE [LARGE SCALE GENOMIC DNA]</scope>
    <source>
        <strain evidence="1 2">HS-AP3</strain>
    </source>
</reference>
<sequence length="414" mass="43245">MSDTHLAPPTIALPGNFRFDQVPSMPPAAGRMIEALTSAPSLGPLAAFTGTFSGTGFNMIFRPQSTSTPTVLPKPAHGPSDNILELNLTSESLAFSPSLGSVPNRGMVQGDIFLNGVPYFQTISDVTNGTPIGVHAEPGLWMSVPTTGDPTEPATVVRMASIPHGTTICLQGTALGPIAGPPTIAPVDPTPFFDATRAPFRFPSQTAADNATFRIPQDLAPFIAAGTITQQILDDPNTILRSHISGQKIVQTTVIEVASAPETPAGPLAVPAIGGGTDSIAFLTGNAGQPNAAVPVQQPGPSNRTLPGVKAIFWIETVEHTILVPIFTPGQEPLHVQAAPHPVTGQPGPIFVLHPPIPIPVPRPITVRSTQIQYSQVVLLNFNGLSWPHVSVATLTPSSPVTVPPSVWEKLPTP</sequence>
<dbReference type="NCBIfam" id="NF040572">
    <property type="entry name" value="heme_bind_FMP"/>
    <property type="match status" value="1"/>
</dbReference>
<dbReference type="EMBL" id="BANB01000058">
    <property type="protein sequence ID" value="GAN76135.1"/>
    <property type="molecule type" value="Genomic_DNA"/>
</dbReference>